<evidence type="ECO:0000313" key="4">
    <source>
        <dbReference type="Proteomes" id="UP001621813"/>
    </source>
</evidence>
<organism evidence="2 3">
    <name type="scientific">Flavobacterium davisii</name>
    <dbReference type="NCBI Taxonomy" id="2906077"/>
    <lineage>
        <taxon>Bacteria</taxon>
        <taxon>Pseudomonadati</taxon>
        <taxon>Bacteroidota</taxon>
        <taxon>Flavobacteriia</taxon>
        <taxon>Flavobacteriales</taxon>
        <taxon>Flavobacteriaceae</taxon>
        <taxon>Flavobacterium</taxon>
    </lineage>
</organism>
<dbReference type="Proteomes" id="UP001621813">
    <property type="component" value="Unassembled WGS sequence"/>
</dbReference>
<dbReference type="Pfam" id="PF19897">
    <property type="entry name" value="DUF6370"/>
    <property type="match status" value="1"/>
</dbReference>
<gene>
    <name evidence="2" type="ORF">BWK59_02105</name>
    <name evidence="1" type="ORF">V3Q77_11875</name>
</gene>
<evidence type="ECO:0000313" key="1">
    <source>
        <dbReference type="EMBL" id="MFK7050586.1"/>
    </source>
</evidence>
<dbReference type="InterPro" id="IPR045950">
    <property type="entry name" value="DUF6370"/>
</dbReference>
<name>A0A2D0AIU8_9FLAO</name>
<dbReference type="EMBL" id="MTCZ01000009">
    <property type="protein sequence ID" value="OWP85054.1"/>
    <property type="molecule type" value="Genomic_DNA"/>
</dbReference>
<sequence>MKKIQLLLITLLTFNLSAQEKKRDIKDVEVEASCGLCQFGTKDKNCTLSIRYQNKVYNVIGTTIDDHGDAHANDGFCNTIRKAKVSGTLKEGVFLVQKFNLVTTNQ</sequence>
<reference evidence="2 3" key="1">
    <citation type="journal article" date="2017" name="Infect. Genet. Evol.">
        <title>Comparative genome analysis of fish pathogen Flavobacterium columnare reveals extensive sequence diversity within the species.</title>
        <authorList>
            <person name="Kayansamruaj P."/>
            <person name="Dong H.T."/>
            <person name="Hirono I."/>
            <person name="Kondo H."/>
            <person name="Senapin S."/>
            <person name="Rodkhum C."/>
        </authorList>
    </citation>
    <scope>NUCLEOTIDE SEQUENCE [LARGE SCALE GENOMIC DNA]</scope>
    <source>
        <strain evidence="2 3">1215</strain>
    </source>
</reference>
<keyword evidence="4" id="KW-1185">Reference proteome</keyword>
<dbReference type="EMBL" id="JAZGZR010000033">
    <property type="protein sequence ID" value="MFK7050586.1"/>
    <property type="molecule type" value="Genomic_DNA"/>
</dbReference>
<dbReference type="RefSeq" id="WP_088390586.1">
    <property type="nucleotide sequence ID" value="NZ_JAZGZR010000033.1"/>
</dbReference>
<evidence type="ECO:0000313" key="2">
    <source>
        <dbReference type="EMBL" id="OWP85054.1"/>
    </source>
</evidence>
<accession>A0A2D0AIU8</accession>
<reference evidence="1 4" key="2">
    <citation type="submission" date="2024-02" db="EMBL/GenBank/DDBJ databases">
        <title>Comparative Genomic Analysis of Flavobacterium Species Causing Columnaris Disease of Freshwater Fish in Thailand: Insights into Virulence and Resistance Mechanisms.</title>
        <authorList>
            <person name="Nguyen D."/>
            <person name="Chokmangmeepisarn P."/>
            <person name="Khianchaikhan K."/>
            <person name="Morishita M."/>
            <person name="Bunnoy A."/>
            <person name="Rodkhum C."/>
        </authorList>
    </citation>
    <scope>NUCLEOTIDE SEQUENCE [LARGE SCALE GENOMIC DNA]</scope>
    <source>
        <strain evidence="1 4">KCRT2007</strain>
    </source>
</reference>
<proteinExistence type="predicted"/>
<dbReference type="AlphaFoldDB" id="A0A2D0AIU8"/>
<comment type="caution">
    <text evidence="2">The sequence shown here is derived from an EMBL/GenBank/DDBJ whole genome shotgun (WGS) entry which is preliminary data.</text>
</comment>
<evidence type="ECO:0000313" key="3">
    <source>
        <dbReference type="Proteomes" id="UP000197768"/>
    </source>
</evidence>
<dbReference type="Proteomes" id="UP000197768">
    <property type="component" value="Unassembled WGS sequence"/>
</dbReference>
<protein>
    <submittedName>
        <fullName evidence="1">DUF6370 family protein</fullName>
    </submittedName>
</protein>